<dbReference type="Pfam" id="PF17253">
    <property type="entry name" value="DUF5320"/>
    <property type="match status" value="1"/>
</dbReference>
<comment type="caution">
    <text evidence="1">The sequence shown here is derived from an EMBL/GenBank/DDBJ whole genome shotgun (WGS) entry which is preliminary data.</text>
</comment>
<dbReference type="EMBL" id="JAAZWO010000016">
    <property type="protein sequence ID" value="MBC2398660.1"/>
    <property type="molecule type" value="Genomic_DNA"/>
</dbReference>
<evidence type="ECO:0000313" key="2">
    <source>
        <dbReference type="Proteomes" id="UP000563151"/>
    </source>
</evidence>
<keyword evidence="2" id="KW-1185">Reference proteome</keyword>
<dbReference type="RefSeq" id="WP_035148114.1">
    <property type="nucleotide sequence ID" value="NZ_JAAZWO010000016.1"/>
</dbReference>
<dbReference type="Proteomes" id="UP000563151">
    <property type="component" value="Unassembled WGS sequence"/>
</dbReference>
<evidence type="ECO:0000313" key="1">
    <source>
        <dbReference type="EMBL" id="MBC2398660.1"/>
    </source>
</evidence>
<gene>
    <name evidence="1" type="ORF">HGG79_12880</name>
</gene>
<dbReference type="InterPro" id="IPR035205">
    <property type="entry name" value="DUF5320"/>
</dbReference>
<accession>A0A923EDI3</accession>
<proteinExistence type="predicted"/>
<dbReference type="AlphaFoldDB" id="A0A923EDI3"/>
<protein>
    <submittedName>
        <fullName evidence="1">DUF5320 domain-containing protein</fullName>
    </submittedName>
</protein>
<name>A0A923EDI3_CLOTT</name>
<reference evidence="1 2" key="1">
    <citation type="submission" date="2020-04" db="EMBL/GenBank/DDBJ databases">
        <title>Genomic insights into acetone-butanol-ethanol (ABE) fermentation by sequencing solventogenic clostridia strains.</title>
        <authorList>
            <person name="Brown S."/>
        </authorList>
    </citation>
    <scope>NUCLEOTIDE SEQUENCE [LARGE SCALE GENOMIC DNA]</scope>
    <source>
        <strain evidence="1 2">DJ011</strain>
    </source>
</reference>
<sequence>MPRRDGTGPMKMGAMTGRGMGFCNVVKDLDTIGGLGLGLGLRCRRGFGGNGLRNMNNPENQKSLLMEQKSILEKRLNLINDQLNKMQDDK</sequence>
<organism evidence="1 2">
    <name type="scientific">Clostridium tetanomorphum</name>
    <dbReference type="NCBI Taxonomy" id="1553"/>
    <lineage>
        <taxon>Bacteria</taxon>
        <taxon>Bacillati</taxon>
        <taxon>Bacillota</taxon>
        <taxon>Clostridia</taxon>
        <taxon>Eubacteriales</taxon>
        <taxon>Clostridiaceae</taxon>
        <taxon>Clostridium</taxon>
    </lineage>
</organism>